<proteinExistence type="predicted"/>
<keyword evidence="2" id="KW-1133">Transmembrane helix</keyword>
<gene>
    <name evidence="3" type="ORF">COJ30_31890</name>
</gene>
<name>A0A2B0VZD5_BACAN</name>
<evidence type="ECO:0008006" key="5">
    <source>
        <dbReference type="Google" id="ProtNLM"/>
    </source>
</evidence>
<comment type="caution">
    <text evidence="3">The sequence shown here is derived from an EMBL/GenBank/DDBJ whole genome shotgun (WGS) entry which is preliminary data.</text>
</comment>
<sequence>ESTKEEATKPVVEKQLKEINQTAKENASNKQVDNKKEESKNTLAAAVGQESNVSLLSGLAIVLSALSMFVFRKKLFKK</sequence>
<dbReference type="NCBIfam" id="TIGR01167">
    <property type="entry name" value="LPXTG_anchor"/>
    <property type="match status" value="1"/>
</dbReference>
<evidence type="ECO:0000313" key="3">
    <source>
        <dbReference type="EMBL" id="PFL44527.1"/>
    </source>
</evidence>
<dbReference type="EMBL" id="NUXH01000303">
    <property type="protein sequence ID" value="PFL44527.1"/>
    <property type="molecule type" value="Genomic_DNA"/>
</dbReference>
<evidence type="ECO:0000256" key="2">
    <source>
        <dbReference type="SAM" id="Phobius"/>
    </source>
</evidence>
<feature type="region of interest" description="Disordered" evidence="1">
    <location>
        <begin position="1"/>
        <end position="37"/>
    </location>
</feature>
<dbReference type="AlphaFoldDB" id="A0A2B0VZD5"/>
<feature type="non-terminal residue" evidence="3">
    <location>
        <position position="1"/>
    </location>
</feature>
<dbReference type="Proteomes" id="UP000222851">
    <property type="component" value="Unassembled WGS sequence"/>
</dbReference>
<feature type="compositionally biased region" description="Polar residues" evidence="1">
    <location>
        <begin position="18"/>
        <end position="31"/>
    </location>
</feature>
<dbReference type="RefSeq" id="WP_142332938.1">
    <property type="nucleotide sequence ID" value="NZ_NUXH01000303.1"/>
</dbReference>
<protein>
    <recommendedName>
        <fullName evidence="5">LPXTG cell wall anchor domain-containing protein</fullName>
    </recommendedName>
</protein>
<feature type="transmembrane region" description="Helical" evidence="2">
    <location>
        <begin position="53"/>
        <end position="71"/>
    </location>
</feature>
<keyword evidence="2" id="KW-0812">Transmembrane</keyword>
<accession>A0A2B0VZD5</accession>
<keyword evidence="2" id="KW-0472">Membrane</keyword>
<evidence type="ECO:0000256" key="1">
    <source>
        <dbReference type="SAM" id="MobiDB-lite"/>
    </source>
</evidence>
<organism evidence="3 4">
    <name type="scientific">Bacillus anthracis</name>
    <name type="common">anthrax bacterium</name>
    <dbReference type="NCBI Taxonomy" id="1392"/>
    <lineage>
        <taxon>Bacteria</taxon>
        <taxon>Bacillati</taxon>
        <taxon>Bacillota</taxon>
        <taxon>Bacilli</taxon>
        <taxon>Bacillales</taxon>
        <taxon>Bacillaceae</taxon>
        <taxon>Bacillus</taxon>
        <taxon>Bacillus cereus group</taxon>
    </lineage>
</organism>
<evidence type="ECO:0000313" key="4">
    <source>
        <dbReference type="Proteomes" id="UP000222851"/>
    </source>
</evidence>
<feature type="compositionally biased region" description="Basic and acidic residues" evidence="1">
    <location>
        <begin position="1"/>
        <end position="17"/>
    </location>
</feature>
<reference evidence="3 4" key="1">
    <citation type="submission" date="2017-09" db="EMBL/GenBank/DDBJ databases">
        <title>Large-scale bioinformatics analysis of Bacillus genomes uncovers conserved roles of natural products in bacterial physiology.</title>
        <authorList>
            <consortium name="Agbiome Team Llc"/>
            <person name="Bleich R.M."/>
            <person name="Grubbs K.J."/>
            <person name="Santa Maria K.C."/>
            <person name="Allen S.E."/>
            <person name="Farag S."/>
            <person name="Shank E.A."/>
            <person name="Bowers A."/>
        </authorList>
    </citation>
    <scope>NUCLEOTIDE SEQUENCE [LARGE SCALE GENOMIC DNA]</scope>
    <source>
        <strain evidence="3 4">AFS081271</strain>
    </source>
</reference>